<sequence length="53" mass="5715">MVLLLFPFFTSPQIANTAESNGSLIRPDIPRVVAAFNADSGVILKPHVDFVTS</sequence>
<name>A0A2K9ZEZ2_RHILE</name>
<keyword evidence="1" id="KW-0614">Plasmid</keyword>
<dbReference type="EMBL" id="CP025014">
    <property type="protein sequence ID" value="AUW46611.1"/>
    <property type="molecule type" value="Genomic_DNA"/>
</dbReference>
<accession>A0A2K9ZEZ2</accession>
<gene>
    <name evidence="1" type="ORF">CUJ84_pRLN2000064</name>
</gene>
<organism evidence="1 2">
    <name type="scientific">Rhizobium leguminosarum</name>
    <dbReference type="NCBI Taxonomy" id="384"/>
    <lineage>
        <taxon>Bacteria</taxon>
        <taxon>Pseudomonadati</taxon>
        <taxon>Pseudomonadota</taxon>
        <taxon>Alphaproteobacteria</taxon>
        <taxon>Hyphomicrobiales</taxon>
        <taxon>Rhizobiaceae</taxon>
        <taxon>Rhizobium/Agrobacterium group</taxon>
        <taxon>Rhizobium</taxon>
    </lineage>
</organism>
<proteinExistence type="predicted"/>
<protein>
    <submittedName>
        <fullName evidence="1">Uncharacterized protein</fullName>
    </submittedName>
</protein>
<evidence type="ECO:0000313" key="2">
    <source>
        <dbReference type="Proteomes" id="UP000238523"/>
    </source>
</evidence>
<dbReference type="Proteomes" id="UP000238523">
    <property type="component" value="Plasmid pRLN2"/>
</dbReference>
<reference evidence="1 2" key="1">
    <citation type="submission" date="2017-11" db="EMBL/GenBank/DDBJ databases">
        <title>Complete genome of Rhizobium leguminosarum Norway, an ineffective micro-symbiont.</title>
        <authorList>
            <person name="Hoffrichter A."/>
            <person name="Liang J."/>
            <person name="Brachmann A."/>
            <person name="Marin M."/>
        </authorList>
    </citation>
    <scope>NUCLEOTIDE SEQUENCE [LARGE SCALE GENOMIC DNA]</scope>
    <source>
        <strain evidence="1 2">Norway</strain>
        <plasmid evidence="2">Plasmid prln2</plasmid>
    </source>
</reference>
<dbReference type="AlphaFoldDB" id="A0A2K9ZEZ2"/>
<evidence type="ECO:0000313" key="1">
    <source>
        <dbReference type="EMBL" id="AUW46611.1"/>
    </source>
</evidence>
<geneLocation type="plasmid" evidence="2">
    <name>prln2</name>
</geneLocation>